<accession>A0A8S4R6L7</accession>
<evidence type="ECO:0000313" key="2">
    <source>
        <dbReference type="EMBL" id="CAH2230981.1"/>
    </source>
</evidence>
<name>A0A8S4R6L7_9NEOP</name>
<protein>
    <submittedName>
        <fullName evidence="2">Jg3448 protein</fullName>
    </submittedName>
</protein>
<dbReference type="OrthoDB" id="7460403at2759"/>
<feature type="region of interest" description="Disordered" evidence="1">
    <location>
        <begin position="1"/>
        <end position="57"/>
    </location>
</feature>
<gene>
    <name evidence="2" type="primary">jg3448</name>
    <name evidence="2" type="ORF">PAEG_LOCUS9951</name>
</gene>
<sequence>MAVRRGGGTGRVRARRGAARGRGRYVSAVAGSSGRRREECGRPSDAERPSPYASRILRPRIPTDDVASTFRHLATTFDTRTLLCMTVMNGILRNPERASDVDMYLLSYP</sequence>
<reference evidence="2" key="1">
    <citation type="submission" date="2022-03" db="EMBL/GenBank/DDBJ databases">
        <authorList>
            <person name="Lindestad O."/>
        </authorList>
    </citation>
    <scope>NUCLEOTIDE SEQUENCE</scope>
</reference>
<dbReference type="AlphaFoldDB" id="A0A8S4R6L7"/>
<feature type="compositionally biased region" description="Low complexity" evidence="1">
    <location>
        <begin position="24"/>
        <end position="33"/>
    </location>
</feature>
<dbReference type="EMBL" id="CAKXAJ010024830">
    <property type="protein sequence ID" value="CAH2230981.1"/>
    <property type="molecule type" value="Genomic_DNA"/>
</dbReference>
<feature type="compositionally biased region" description="Gly residues" evidence="1">
    <location>
        <begin position="1"/>
        <end position="10"/>
    </location>
</feature>
<dbReference type="Proteomes" id="UP000838756">
    <property type="component" value="Unassembled WGS sequence"/>
</dbReference>
<comment type="caution">
    <text evidence="2">The sequence shown here is derived from an EMBL/GenBank/DDBJ whole genome shotgun (WGS) entry which is preliminary data.</text>
</comment>
<organism evidence="2 3">
    <name type="scientific">Pararge aegeria aegeria</name>
    <dbReference type="NCBI Taxonomy" id="348720"/>
    <lineage>
        <taxon>Eukaryota</taxon>
        <taxon>Metazoa</taxon>
        <taxon>Ecdysozoa</taxon>
        <taxon>Arthropoda</taxon>
        <taxon>Hexapoda</taxon>
        <taxon>Insecta</taxon>
        <taxon>Pterygota</taxon>
        <taxon>Neoptera</taxon>
        <taxon>Endopterygota</taxon>
        <taxon>Lepidoptera</taxon>
        <taxon>Glossata</taxon>
        <taxon>Ditrysia</taxon>
        <taxon>Papilionoidea</taxon>
        <taxon>Nymphalidae</taxon>
        <taxon>Satyrinae</taxon>
        <taxon>Satyrini</taxon>
        <taxon>Parargina</taxon>
        <taxon>Pararge</taxon>
    </lineage>
</organism>
<proteinExistence type="predicted"/>
<evidence type="ECO:0000256" key="1">
    <source>
        <dbReference type="SAM" id="MobiDB-lite"/>
    </source>
</evidence>
<keyword evidence="3" id="KW-1185">Reference proteome</keyword>
<feature type="compositionally biased region" description="Basic residues" evidence="1">
    <location>
        <begin position="12"/>
        <end position="23"/>
    </location>
</feature>
<feature type="compositionally biased region" description="Basic and acidic residues" evidence="1">
    <location>
        <begin position="35"/>
        <end position="48"/>
    </location>
</feature>
<evidence type="ECO:0000313" key="3">
    <source>
        <dbReference type="Proteomes" id="UP000838756"/>
    </source>
</evidence>